<proteinExistence type="inferred from homology"/>
<dbReference type="EMBL" id="UINC01074860">
    <property type="protein sequence ID" value="SVC12477.1"/>
    <property type="molecule type" value="Genomic_DNA"/>
</dbReference>
<dbReference type="GO" id="GO:0002098">
    <property type="term" value="P:tRNA wobble uridine modification"/>
    <property type="evidence" value="ECO:0007669"/>
    <property type="project" value="InterPro"/>
</dbReference>
<reference evidence="6" key="1">
    <citation type="submission" date="2018-05" db="EMBL/GenBank/DDBJ databases">
        <authorList>
            <person name="Lanie J.A."/>
            <person name="Ng W.-L."/>
            <person name="Kazmierczak K.M."/>
            <person name="Andrzejewski T.M."/>
            <person name="Davidsen T.M."/>
            <person name="Wayne K.J."/>
            <person name="Tettelin H."/>
            <person name="Glass J.I."/>
            <person name="Rusch D."/>
            <person name="Podicherti R."/>
            <person name="Tsui H.-C.T."/>
            <person name="Winkler M.E."/>
        </authorList>
    </citation>
    <scope>NUCLEOTIDE SEQUENCE</scope>
</reference>
<evidence type="ECO:0000256" key="2">
    <source>
        <dbReference type="ARBA" id="ARBA00007653"/>
    </source>
</evidence>
<dbReference type="PANTHER" id="PTHR11806:SF0">
    <property type="entry name" value="PROTEIN MTO1 HOMOLOG, MITOCHONDRIAL"/>
    <property type="match status" value="1"/>
</dbReference>
<accession>A0A382JN15</accession>
<dbReference type="InterPro" id="IPR002218">
    <property type="entry name" value="MnmG-rel"/>
</dbReference>
<keyword evidence="3" id="KW-0285">Flavoprotein</keyword>
<comment type="similarity">
    <text evidence="2">Belongs to the MnmG family.</text>
</comment>
<feature type="non-terminal residue" evidence="6">
    <location>
        <position position="411"/>
    </location>
</feature>
<organism evidence="6">
    <name type="scientific">marine metagenome</name>
    <dbReference type="NCBI Taxonomy" id="408172"/>
    <lineage>
        <taxon>unclassified sequences</taxon>
        <taxon>metagenomes</taxon>
        <taxon>ecological metagenomes</taxon>
    </lineage>
</organism>
<dbReference type="GO" id="GO:0050660">
    <property type="term" value="F:flavin adenine dinucleotide binding"/>
    <property type="evidence" value="ECO:0007669"/>
    <property type="project" value="InterPro"/>
</dbReference>
<dbReference type="GO" id="GO:0005829">
    <property type="term" value="C:cytosol"/>
    <property type="evidence" value="ECO:0007669"/>
    <property type="project" value="TreeGrafter"/>
</dbReference>
<evidence type="ECO:0000259" key="5">
    <source>
        <dbReference type="Pfam" id="PF01134"/>
    </source>
</evidence>
<sequence>MKPYGVIVIGGGHAGCEAALASSRIGVPTALVTLDLEKIALMPCNPAIGGIGKGHIVREIDALGGQMAQCIDKTGIQFRVLNASKGPAVQGYRAQADKHLYKNTMRQTLEAQGNLSLVCDEADELLFDNGSVKGVRTRNGLELSARSIVITTGTFLNGRIHLGLKSSPAGRVGEEPSIKLSQSFLQQGFELGRLKTGTPPRLLSGSIDFSKCEVQKGDRDPRPFSFSTVKLDRPQLPCHITYTNHSTAKVIRDNMHLSPLYSGIIEGVGPRYCPSIEDKVVKFPDRTSHHVFLEPEGIDTDWVYPNGISTSLAEEVQVKMVQTISGLENAEIVAPGYAVEYDFVPPTQLLHTLETKQVNGLFHAGQINGTSGYEEAAGQGLIAGINAALRSLDREPFTLSRMESYIGVMID</sequence>
<dbReference type="GO" id="GO:0030488">
    <property type="term" value="P:tRNA methylation"/>
    <property type="evidence" value="ECO:0007669"/>
    <property type="project" value="TreeGrafter"/>
</dbReference>
<dbReference type="InterPro" id="IPR040131">
    <property type="entry name" value="MnmG_N"/>
</dbReference>
<keyword evidence="4" id="KW-0274">FAD</keyword>
<feature type="domain" description="MnmG N-terminal" evidence="5">
    <location>
        <begin position="6"/>
        <end position="394"/>
    </location>
</feature>
<dbReference type="PROSITE" id="PS01280">
    <property type="entry name" value="GIDA_1"/>
    <property type="match status" value="1"/>
</dbReference>
<dbReference type="NCBIfam" id="TIGR00136">
    <property type="entry name" value="mnmG_gidA"/>
    <property type="match status" value="1"/>
</dbReference>
<dbReference type="Pfam" id="PF01134">
    <property type="entry name" value="GIDA"/>
    <property type="match status" value="1"/>
</dbReference>
<dbReference type="PROSITE" id="PS01281">
    <property type="entry name" value="GIDA_2"/>
    <property type="match status" value="1"/>
</dbReference>
<evidence type="ECO:0000256" key="3">
    <source>
        <dbReference type="ARBA" id="ARBA00022630"/>
    </source>
</evidence>
<dbReference type="InterPro" id="IPR004416">
    <property type="entry name" value="MnmG"/>
</dbReference>
<evidence type="ECO:0000313" key="6">
    <source>
        <dbReference type="EMBL" id="SVC12477.1"/>
    </source>
</evidence>
<evidence type="ECO:0000256" key="4">
    <source>
        <dbReference type="ARBA" id="ARBA00022827"/>
    </source>
</evidence>
<evidence type="ECO:0000256" key="1">
    <source>
        <dbReference type="ARBA" id="ARBA00001974"/>
    </source>
</evidence>
<protein>
    <recommendedName>
        <fullName evidence="5">MnmG N-terminal domain-containing protein</fullName>
    </recommendedName>
</protein>
<dbReference type="Gene3D" id="3.50.50.60">
    <property type="entry name" value="FAD/NAD(P)-binding domain"/>
    <property type="match status" value="2"/>
</dbReference>
<dbReference type="InterPro" id="IPR020595">
    <property type="entry name" value="MnmG-rel_CS"/>
</dbReference>
<name>A0A382JN15_9ZZZZ</name>
<comment type="cofactor">
    <cofactor evidence="1">
        <name>FAD</name>
        <dbReference type="ChEBI" id="CHEBI:57692"/>
    </cofactor>
</comment>
<dbReference type="AlphaFoldDB" id="A0A382JN15"/>
<dbReference type="SUPFAM" id="SSF51905">
    <property type="entry name" value="FAD/NAD(P)-binding domain"/>
    <property type="match status" value="1"/>
</dbReference>
<gene>
    <name evidence="6" type="ORF">METZ01_LOCUS265331</name>
</gene>
<dbReference type="InterPro" id="IPR036188">
    <property type="entry name" value="FAD/NAD-bd_sf"/>
</dbReference>
<dbReference type="PANTHER" id="PTHR11806">
    <property type="entry name" value="GLUCOSE INHIBITED DIVISION PROTEIN A"/>
    <property type="match status" value="1"/>
</dbReference>